<protein>
    <submittedName>
        <fullName evidence="1">Uncharacterized protein</fullName>
    </submittedName>
</protein>
<evidence type="ECO:0000313" key="1">
    <source>
        <dbReference type="EMBL" id="SVA33900.1"/>
    </source>
</evidence>
<gene>
    <name evidence="1" type="ORF">METZ01_LOCUS86754</name>
</gene>
<reference evidence="1" key="1">
    <citation type="submission" date="2018-05" db="EMBL/GenBank/DDBJ databases">
        <authorList>
            <person name="Lanie J.A."/>
            <person name="Ng W.-L."/>
            <person name="Kazmierczak K.M."/>
            <person name="Andrzejewski T.M."/>
            <person name="Davidsen T.M."/>
            <person name="Wayne K.J."/>
            <person name="Tettelin H."/>
            <person name="Glass J.I."/>
            <person name="Rusch D."/>
            <person name="Podicherti R."/>
            <person name="Tsui H.-C.T."/>
            <person name="Winkler M.E."/>
        </authorList>
    </citation>
    <scope>NUCLEOTIDE SEQUENCE</scope>
</reference>
<accession>A0A381V0L3</accession>
<name>A0A381V0L3_9ZZZZ</name>
<proteinExistence type="predicted"/>
<dbReference type="AlphaFoldDB" id="A0A381V0L3"/>
<organism evidence="1">
    <name type="scientific">marine metagenome</name>
    <dbReference type="NCBI Taxonomy" id="408172"/>
    <lineage>
        <taxon>unclassified sequences</taxon>
        <taxon>metagenomes</taxon>
        <taxon>ecological metagenomes</taxon>
    </lineage>
</organism>
<sequence>MLDSKADLQDLIDGAKMSRAPTPMPDDGTLYEWDVDFGWIEAM</sequence>
<dbReference type="EMBL" id="UINC01007540">
    <property type="protein sequence ID" value="SVA33900.1"/>
    <property type="molecule type" value="Genomic_DNA"/>
</dbReference>